<protein>
    <submittedName>
        <fullName evidence="3">Uncharacterized protein</fullName>
    </submittedName>
</protein>
<dbReference type="EMBL" id="AP024525">
    <property type="protein sequence ID" value="BCT77863.1"/>
    <property type="molecule type" value="Genomic_DNA"/>
</dbReference>
<dbReference type="Proteomes" id="UP001319861">
    <property type="component" value="Chromosome"/>
</dbReference>
<reference evidence="3 4" key="1">
    <citation type="journal article" date="2021" name="J. Biosci. Bioeng.">
        <title>Identification and characterization of a chc gene cluster responsible for the aromatization pathway of cyclohexanecarboxylate degradation in Sinomonas cyclohexanicum ATCC 51369.</title>
        <authorList>
            <person name="Yamamoto T."/>
            <person name="Hasegawa Y."/>
            <person name="Lau P.C.K."/>
            <person name="Iwaki H."/>
        </authorList>
    </citation>
    <scope>NUCLEOTIDE SEQUENCE [LARGE SCALE GENOMIC DNA]</scope>
    <source>
        <strain evidence="3 4">ATCC 51369</strain>
    </source>
</reference>
<keyword evidence="2" id="KW-1133">Transmembrane helix</keyword>
<feature type="compositionally biased region" description="Basic residues" evidence="1">
    <location>
        <begin position="119"/>
        <end position="136"/>
    </location>
</feature>
<organism evidence="3 4">
    <name type="scientific">Sinomonas cyclohexanicum</name>
    <name type="common">Corynebacterium cyclohexanicum</name>
    <dbReference type="NCBI Taxonomy" id="322009"/>
    <lineage>
        <taxon>Bacteria</taxon>
        <taxon>Bacillati</taxon>
        <taxon>Actinomycetota</taxon>
        <taxon>Actinomycetes</taxon>
        <taxon>Micrococcales</taxon>
        <taxon>Micrococcaceae</taxon>
        <taxon>Sinomonas</taxon>
    </lineage>
</organism>
<gene>
    <name evidence="3" type="ORF">SCMU_37050</name>
</gene>
<sequence length="230" mass="24360">MDDALAVTNLVYFGTVMIGGVLVAFLAVATTITLIICGAGQGVASLVSAILRALRRQEQPAAPAEAARTENTRTEYTRQAIVAKADAILAARRAAADAKSDTPKTEPATPAAMKPAGGRGRRACPCKARRRRRRTHPAGTCRPPARPAHRHPAGSRRRPRELTPSRIPARNHSQREGPEALSLGAFSLAPARYRCAAGAGVAPSGPGRLVFRTRRRRAFPAGGPLGYLPL</sequence>
<evidence type="ECO:0000313" key="3">
    <source>
        <dbReference type="EMBL" id="BCT77863.1"/>
    </source>
</evidence>
<keyword evidence="2" id="KW-0812">Transmembrane</keyword>
<evidence type="ECO:0000313" key="4">
    <source>
        <dbReference type="Proteomes" id="UP001319861"/>
    </source>
</evidence>
<dbReference type="RefSeq" id="WP_229230525.1">
    <property type="nucleotide sequence ID" value="NZ_AP024525.1"/>
</dbReference>
<feature type="region of interest" description="Disordered" evidence="1">
    <location>
        <begin position="94"/>
        <end position="178"/>
    </location>
</feature>
<feature type="transmembrane region" description="Helical" evidence="2">
    <location>
        <begin position="12"/>
        <end position="36"/>
    </location>
</feature>
<proteinExistence type="predicted"/>
<feature type="compositionally biased region" description="Basic and acidic residues" evidence="1">
    <location>
        <begin position="94"/>
        <end position="104"/>
    </location>
</feature>
<keyword evidence="2" id="KW-0472">Membrane</keyword>
<keyword evidence="4" id="KW-1185">Reference proteome</keyword>
<evidence type="ECO:0000256" key="2">
    <source>
        <dbReference type="SAM" id="Phobius"/>
    </source>
</evidence>
<feature type="compositionally biased region" description="Basic residues" evidence="1">
    <location>
        <begin position="147"/>
        <end position="159"/>
    </location>
</feature>
<name>A0ABN6FM38_SINCY</name>
<accession>A0ABN6FM38</accession>
<evidence type="ECO:0000256" key="1">
    <source>
        <dbReference type="SAM" id="MobiDB-lite"/>
    </source>
</evidence>